<reference evidence="2" key="1">
    <citation type="journal article" date="2019" name="Int. J. Syst. Evol. Microbiol.">
        <title>The Global Catalogue of Microorganisms (GCM) 10K type strain sequencing project: providing services to taxonomists for standard genome sequencing and annotation.</title>
        <authorList>
            <consortium name="The Broad Institute Genomics Platform"/>
            <consortium name="The Broad Institute Genome Sequencing Center for Infectious Disease"/>
            <person name="Wu L."/>
            <person name="Ma J."/>
        </authorList>
    </citation>
    <scope>NUCLEOTIDE SEQUENCE [LARGE SCALE GENOMIC DNA]</scope>
    <source>
        <strain evidence="2">JCM 18952</strain>
    </source>
</reference>
<proteinExistence type="predicted"/>
<dbReference type="Proteomes" id="UP001501257">
    <property type="component" value="Unassembled WGS sequence"/>
</dbReference>
<comment type="caution">
    <text evidence="1">The sequence shown here is derived from an EMBL/GenBank/DDBJ whole genome shotgun (WGS) entry which is preliminary data.</text>
</comment>
<accession>A0ABP9TKA7</accession>
<keyword evidence="2" id="KW-1185">Reference proteome</keyword>
<sequence>MSWALTQAISPRPSVRMAVTDASGEVLNLYSRTHPITQDAPTEPWAVNLTDSQGLYRLLAFDFDAKDASSQAQAAKDADALSRLLDAEGIAHVVCASGPTGGRHLWIALAEPVSQQLAADFTESVKLISPTLDPSPLANPATGCVRPPGAPHRLGGTSHVLRGDTTCLTHPTVTAEQLTAVATKINQANPTTTQTVERTTTTLPVDETGNVYLPGAKRALPAVSAAALAEGAPSGGDASATLWRVLIGAAAARWQFSDIATHLGASPGLEHARTIRVAHGSQLRRPRPARGPGNPTAVLRAQWLRAVRHVAVTPRQIGEDPTFDMRAETLADYVSLVQARADSNVGRWIQGGGPADRRVLDVLCMLALQALNVELEADIRRLALLAGIGRETARTALLRLAADGWIKHTQAADGPHGSRWTIDPQDVLHREVDSARSQAVPRPPGAGTAKRTNLLAALTTRSTSAQRDVYSPAHGLGLHAGNIYARITEQYFHEQSVLALPRHDARTIRRLEEHGLIRATGHGWIPTTNEALDRAAVSLGVAGNLADREARYTLEREVWGWWRTEQEWMKSAGRQGRRKRPTVAQPTLAFGTSWDLYPAYPRTIRRGDHHAAVAAVRAGALSHLQAA</sequence>
<dbReference type="EMBL" id="BAABLK010000025">
    <property type="protein sequence ID" value="GAA5226997.1"/>
    <property type="molecule type" value="Genomic_DNA"/>
</dbReference>
<dbReference type="RefSeq" id="WP_345467424.1">
    <property type="nucleotide sequence ID" value="NZ_BAABLK010000025.1"/>
</dbReference>
<protein>
    <submittedName>
        <fullName evidence="1">Uncharacterized protein</fullName>
    </submittedName>
</protein>
<gene>
    <name evidence="1" type="ORF">GCM10025778_15300</name>
</gene>
<organism evidence="1 2">
    <name type="scientific">Paeniglutamicibacter antarcticus</name>
    <dbReference type="NCBI Taxonomy" id="494023"/>
    <lineage>
        <taxon>Bacteria</taxon>
        <taxon>Bacillati</taxon>
        <taxon>Actinomycetota</taxon>
        <taxon>Actinomycetes</taxon>
        <taxon>Micrococcales</taxon>
        <taxon>Micrococcaceae</taxon>
        <taxon>Paeniglutamicibacter</taxon>
    </lineage>
</organism>
<name>A0ABP9TKA7_9MICC</name>
<evidence type="ECO:0000313" key="1">
    <source>
        <dbReference type="EMBL" id="GAA5226997.1"/>
    </source>
</evidence>
<evidence type="ECO:0000313" key="2">
    <source>
        <dbReference type="Proteomes" id="UP001501257"/>
    </source>
</evidence>